<organism evidence="4 5">
    <name type="scientific">Jimgerdemannia flammicorona</name>
    <dbReference type="NCBI Taxonomy" id="994334"/>
    <lineage>
        <taxon>Eukaryota</taxon>
        <taxon>Fungi</taxon>
        <taxon>Fungi incertae sedis</taxon>
        <taxon>Mucoromycota</taxon>
        <taxon>Mucoromycotina</taxon>
        <taxon>Endogonomycetes</taxon>
        <taxon>Endogonales</taxon>
        <taxon>Endogonaceae</taxon>
        <taxon>Jimgerdemannia</taxon>
    </lineage>
</organism>
<dbReference type="InterPro" id="IPR029045">
    <property type="entry name" value="ClpP/crotonase-like_dom_sf"/>
</dbReference>
<dbReference type="InterPro" id="IPR014748">
    <property type="entry name" value="Enoyl-CoA_hydra_C"/>
</dbReference>
<gene>
    <name evidence="4" type="ORF">BC936DRAFT_145758</name>
</gene>
<dbReference type="Gene3D" id="3.90.226.10">
    <property type="entry name" value="2-enoyl-CoA Hydratase, Chain A, domain 1"/>
    <property type="match status" value="1"/>
</dbReference>
<dbReference type="Gene3D" id="1.10.12.10">
    <property type="entry name" value="Lyase 2-enoyl-coa Hydratase, Chain A, domain 2"/>
    <property type="match status" value="1"/>
</dbReference>
<dbReference type="FunFam" id="1.10.12.10:FF:000001">
    <property type="entry name" value="Probable enoyl-CoA hydratase, mitochondrial"/>
    <property type="match status" value="1"/>
</dbReference>
<reference evidence="4 5" key="1">
    <citation type="journal article" date="2018" name="New Phytol.">
        <title>Phylogenomics of Endogonaceae and evolution of mycorrhizas within Mucoromycota.</title>
        <authorList>
            <person name="Chang Y."/>
            <person name="Desiro A."/>
            <person name="Na H."/>
            <person name="Sandor L."/>
            <person name="Lipzen A."/>
            <person name="Clum A."/>
            <person name="Barry K."/>
            <person name="Grigoriev I.V."/>
            <person name="Martin F.M."/>
            <person name="Stajich J.E."/>
            <person name="Smith M.E."/>
            <person name="Bonito G."/>
            <person name="Spatafora J.W."/>
        </authorList>
    </citation>
    <scope>NUCLEOTIDE SEQUENCE [LARGE SCALE GENOMIC DNA]</scope>
    <source>
        <strain evidence="4 5">GMNB39</strain>
    </source>
</reference>
<dbReference type="Pfam" id="PF00378">
    <property type="entry name" value="ECH_1"/>
    <property type="match status" value="2"/>
</dbReference>
<dbReference type="InterPro" id="IPR001753">
    <property type="entry name" value="Enoyl-CoA_hydra/iso"/>
</dbReference>
<comment type="caution">
    <text evidence="4">The sequence shown here is derived from an EMBL/GenBank/DDBJ whole genome shotgun (WGS) entry which is preliminary data.</text>
</comment>
<dbReference type="InterPro" id="IPR018376">
    <property type="entry name" value="Enoyl-CoA_hyd/isom_CS"/>
</dbReference>
<evidence type="ECO:0000256" key="3">
    <source>
        <dbReference type="RuleBase" id="RU003707"/>
    </source>
</evidence>
<dbReference type="CDD" id="cd06558">
    <property type="entry name" value="crotonase-like"/>
    <property type="match status" value="1"/>
</dbReference>
<keyword evidence="2" id="KW-0456">Lyase</keyword>
<dbReference type="GO" id="GO:0005739">
    <property type="term" value="C:mitochondrion"/>
    <property type="evidence" value="ECO:0007669"/>
    <property type="project" value="TreeGrafter"/>
</dbReference>
<keyword evidence="5" id="KW-1185">Reference proteome</keyword>
<evidence type="ECO:0000313" key="4">
    <source>
        <dbReference type="EMBL" id="RUP47418.1"/>
    </source>
</evidence>
<dbReference type="GO" id="GO:0006635">
    <property type="term" value="P:fatty acid beta-oxidation"/>
    <property type="evidence" value="ECO:0007669"/>
    <property type="project" value="TreeGrafter"/>
</dbReference>
<dbReference type="SUPFAM" id="SSF52096">
    <property type="entry name" value="ClpP/crotonase"/>
    <property type="match status" value="1"/>
</dbReference>
<proteinExistence type="inferred from homology"/>
<name>A0A433D956_9FUNG</name>
<comment type="similarity">
    <text evidence="1 3">Belongs to the enoyl-CoA hydratase/isomerase family.</text>
</comment>
<protein>
    <submittedName>
        <fullName evidence="4">ClpP/crotonase-like domain-containing protein</fullName>
    </submittedName>
</protein>
<evidence type="ECO:0000256" key="2">
    <source>
        <dbReference type="ARBA" id="ARBA00023239"/>
    </source>
</evidence>
<sequence>MRLLAILAPSLLRTPLRCSARVATQIRLPAARALNTTAQPAPADKDCYLQPLKDADTGITVLNLSRAKAKNAISVKLLTEFREALQEVQFDGSAQRCLLRKSPNFSTIFDKRFATLRYRNVFLRDGFSVHALSVPTIAVIDGAALGGGLEMALSCDIRVAGEDAKIGLTETKLAIIPGAGGTQRLPRLIGVGKAKELIFTGKILDSMGAHEYGMLRHYLMDATCHELNIKYSSLSALLGIVNHSVQGSSFEKALSIAREILPTGPVAIKMAKQALDKGAQTDINTGLEIEQAYYAQVIPTEDRLEGLKAFKEKRAPVYKGR</sequence>
<dbReference type="PROSITE" id="PS00166">
    <property type="entry name" value="ENOYL_COA_HYDRATASE"/>
    <property type="match status" value="1"/>
</dbReference>
<dbReference type="PANTHER" id="PTHR11941:SF171">
    <property type="entry name" value="SD19268P"/>
    <property type="match status" value="1"/>
</dbReference>
<dbReference type="PANTHER" id="PTHR11941">
    <property type="entry name" value="ENOYL-COA HYDRATASE-RELATED"/>
    <property type="match status" value="1"/>
</dbReference>
<evidence type="ECO:0000256" key="1">
    <source>
        <dbReference type="ARBA" id="ARBA00005254"/>
    </source>
</evidence>
<dbReference type="AlphaFoldDB" id="A0A433D956"/>
<dbReference type="EMBL" id="RBNI01004556">
    <property type="protein sequence ID" value="RUP47418.1"/>
    <property type="molecule type" value="Genomic_DNA"/>
</dbReference>
<dbReference type="Proteomes" id="UP000268093">
    <property type="component" value="Unassembled WGS sequence"/>
</dbReference>
<dbReference type="OrthoDB" id="410701at2759"/>
<dbReference type="GO" id="GO:0016836">
    <property type="term" value="F:hydro-lyase activity"/>
    <property type="evidence" value="ECO:0007669"/>
    <property type="project" value="UniProtKB-ARBA"/>
</dbReference>
<evidence type="ECO:0000313" key="5">
    <source>
        <dbReference type="Proteomes" id="UP000268093"/>
    </source>
</evidence>
<accession>A0A433D956</accession>